<sequence length="239" mass="25677">MDEVLGQRPSIRPPVLISSIPEDTPQPSAAVGDQEVEEEVADADSQPGPSQGRKRKGRDELVDLIKEDMRYQREAEERRAQENRERMDRLFSILEKIGRHLCTQLVPPRGTTDRLQHILPSSSATSSTISASGAMMSPAPMQILSSLSGGLISRPLREKARPCNSRHGVSPVCGEDGDDLGGDGLGDSSGTPTTSLALPPLAGCSGADSGRTDGWRRAASAGRRSTLLRRYVVPSTPTR</sequence>
<gene>
    <name evidence="2" type="ORF">F7725_022209</name>
</gene>
<protein>
    <submittedName>
        <fullName evidence="2">Uncharacterized protein</fullName>
    </submittedName>
</protein>
<accession>A0A7J5YX29</accession>
<organism evidence="2 3">
    <name type="scientific">Dissostichus mawsoni</name>
    <name type="common">Antarctic cod</name>
    <dbReference type="NCBI Taxonomy" id="36200"/>
    <lineage>
        <taxon>Eukaryota</taxon>
        <taxon>Metazoa</taxon>
        <taxon>Chordata</taxon>
        <taxon>Craniata</taxon>
        <taxon>Vertebrata</taxon>
        <taxon>Euteleostomi</taxon>
        <taxon>Actinopterygii</taxon>
        <taxon>Neopterygii</taxon>
        <taxon>Teleostei</taxon>
        <taxon>Neoteleostei</taxon>
        <taxon>Acanthomorphata</taxon>
        <taxon>Eupercaria</taxon>
        <taxon>Perciformes</taxon>
        <taxon>Notothenioidei</taxon>
        <taxon>Nototheniidae</taxon>
        <taxon>Dissostichus</taxon>
    </lineage>
</organism>
<dbReference type="Proteomes" id="UP000518266">
    <property type="component" value="Unassembled WGS sequence"/>
</dbReference>
<evidence type="ECO:0000256" key="1">
    <source>
        <dbReference type="SAM" id="MobiDB-lite"/>
    </source>
</evidence>
<proteinExistence type="predicted"/>
<dbReference type="OrthoDB" id="8933168at2759"/>
<dbReference type="AlphaFoldDB" id="A0A7J5YX29"/>
<name>A0A7J5YX29_DISMA</name>
<dbReference type="EMBL" id="JAAKFY010000007">
    <property type="protein sequence ID" value="KAF3854154.1"/>
    <property type="molecule type" value="Genomic_DNA"/>
</dbReference>
<feature type="region of interest" description="Disordered" evidence="1">
    <location>
        <begin position="159"/>
        <end position="221"/>
    </location>
</feature>
<evidence type="ECO:0000313" key="3">
    <source>
        <dbReference type="Proteomes" id="UP000518266"/>
    </source>
</evidence>
<reference evidence="2 3" key="1">
    <citation type="submission" date="2020-03" db="EMBL/GenBank/DDBJ databases">
        <title>Dissostichus mawsoni Genome sequencing and assembly.</title>
        <authorList>
            <person name="Park H."/>
        </authorList>
    </citation>
    <scope>NUCLEOTIDE SEQUENCE [LARGE SCALE GENOMIC DNA]</scope>
    <source>
        <strain evidence="2">DM0001</strain>
        <tissue evidence="2">Muscle</tissue>
    </source>
</reference>
<keyword evidence="3" id="KW-1185">Reference proteome</keyword>
<feature type="region of interest" description="Disordered" evidence="1">
    <location>
        <begin position="1"/>
        <end position="60"/>
    </location>
</feature>
<comment type="caution">
    <text evidence="2">The sequence shown here is derived from an EMBL/GenBank/DDBJ whole genome shotgun (WGS) entry which is preliminary data.</text>
</comment>
<evidence type="ECO:0000313" key="2">
    <source>
        <dbReference type="EMBL" id="KAF3854154.1"/>
    </source>
</evidence>